<dbReference type="EMBL" id="UFSM01000001">
    <property type="protein sequence ID" value="SUU89287.1"/>
    <property type="molecule type" value="Genomic_DNA"/>
</dbReference>
<proteinExistence type="predicted"/>
<dbReference type="AlphaFoldDB" id="A0A380WJX7"/>
<organism evidence="2 3">
    <name type="scientific">Aminobacter aminovorans</name>
    <name type="common">Chelatobacter heintzii</name>
    <dbReference type="NCBI Taxonomy" id="83263"/>
    <lineage>
        <taxon>Bacteria</taxon>
        <taxon>Pseudomonadati</taxon>
        <taxon>Pseudomonadota</taxon>
        <taxon>Alphaproteobacteria</taxon>
        <taxon>Hyphomicrobiales</taxon>
        <taxon>Phyllobacteriaceae</taxon>
        <taxon>Aminobacter</taxon>
    </lineage>
</organism>
<reference evidence="2 3" key="1">
    <citation type="submission" date="2018-06" db="EMBL/GenBank/DDBJ databases">
        <authorList>
            <consortium name="Pathogen Informatics"/>
            <person name="Doyle S."/>
        </authorList>
    </citation>
    <scope>NUCLEOTIDE SEQUENCE [LARGE SCALE GENOMIC DNA]</scope>
    <source>
        <strain evidence="2 3">NCTC10684</strain>
    </source>
</reference>
<dbReference type="OrthoDB" id="1755431at2"/>
<name>A0A380WJX7_AMIAI</name>
<sequence>MPNIRITDSITDPGSPSRPNEDSAGGNASCAFVVDGATGLGGTSIVGLHGSDAAWLARFAQSTFEELVRNGRPVTEAVRELNQRAGNVVHEAAHALPIEAWNLPIASFQMVHVEGDRLVTHGLGDCRLFLVDAEGKVLETSAIKAAYAKERDGARRAIAQSGGFSTHQALADEPVVRDELRRRRAAYNQPGGSVWTLGIEPAAADHLVSEQLDISLPARGLLCSDGFAALADQYGRYGVSDLVRAAAGTGLAPLLQELRHIERVEDPDGQQFPRFKVSDDATAVLFEIVA</sequence>
<dbReference type="Gene3D" id="3.60.40.10">
    <property type="entry name" value="PPM-type phosphatase domain"/>
    <property type="match status" value="1"/>
</dbReference>
<dbReference type="InterPro" id="IPR036457">
    <property type="entry name" value="PPM-type-like_dom_sf"/>
</dbReference>
<evidence type="ECO:0000313" key="2">
    <source>
        <dbReference type="EMBL" id="SUU89287.1"/>
    </source>
</evidence>
<dbReference type="SUPFAM" id="SSF81606">
    <property type="entry name" value="PP2C-like"/>
    <property type="match status" value="1"/>
</dbReference>
<accession>A0A380WJX7</accession>
<feature type="region of interest" description="Disordered" evidence="1">
    <location>
        <begin position="1"/>
        <end position="26"/>
    </location>
</feature>
<dbReference type="Proteomes" id="UP000254701">
    <property type="component" value="Unassembled WGS sequence"/>
</dbReference>
<evidence type="ECO:0000256" key="1">
    <source>
        <dbReference type="SAM" id="MobiDB-lite"/>
    </source>
</evidence>
<dbReference type="RefSeq" id="WP_115731482.1">
    <property type="nucleotide sequence ID" value="NZ_BAAAVY010000002.1"/>
</dbReference>
<protein>
    <submittedName>
        <fullName evidence="2">Uncharacterized protein</fullName>
    </submittedName>
</protein>
<feature type="compositionally biased region" description="Polar residues" evidence="1">
    <location>
        <begin position="1"/>
        <end position="18"/>
    </location>
</feature>
<evidence type="ECO:0000313" key="3">
    <source>
        <dbReference type="Proteomes" id="UP000254701"/>
    </source>
</evidence>
<gene>
    <name evidence="2" type="ORF">NCTC10684_02522</name>
</gene>